<evidence type="ECO:0000313" key="3">
    <source>
        <dbReference type="WBParaSite" id="nRc.2.0.1.t19896-RA"/>
    </source>
</evidence>
<evidence type="ECO:0000256" key="1">
    <source>
        <dbReference type="SAM" id="MobiDB-lite"/>
    </source>
</evidence>
<feature type="region of interest" description="Disordered" evidence="1">
    <location>
        <begin position="1"/>
        <end position="45"/>
    </location>
</feature>
<feature type="compositionally biased region" description="Polar residues" evidence="1">
    <location>
        <begin position="14"/>
        <end position="45"/>
    </location>
</feature>
<dbReference type="WBParaSite" id="nRc.2.0.1.t19896-RA">
    <property type="protein sequence ID" value="nRc.2.0.1.t19896-RA"/>
    <property type="gene ID" value="nRc.2.0.1.g19896"/>
</dbReference>
<keyword evidence="2" id="KW-1185">Reference proteome</keyword>
<dbReference type="Proteomes" id="UP000887565">
    <property type="component" value="Unplaced"/>
</dbReference>
<dbReference type="AlphaFoldDB" id="A0A915J0A8"/>
<protein>
    <submittedName>
        <fullName evidence="3">Uncharacterized protein</fullName>
    </submittedName>
</protein>
<evidence type="ECO:0000313" key="2">
    <source>
        <dbReference type="Proteomes" id="UP000887565"/>
    </source>
</evidence>
<accession>A0A915J0A8</accession>
<feature type="region of interest" description="Disordered" evidence="1">
    <location>
        <begin position="57"/>
        <end position="78"/>
    </location>
</feature>
<sequence length="78" mass="8630">MEKPSILSYRDNFKNQSTIGNSTHYQTDQLASATPSITNHTDQSASATPCIIDAIPQVKTHQKTTGPSTTRRHPYLDD</sequence>
<name>A0A915J0A8_ROMCU</name>
<organism evidence="2 3">
    <name type="scientific">Romanomermis culicivorax</name>
    <name type="common">Nematode worm</name>
    <dbReference type="NCBI Taxonomy" id="13658"/>
    <lineage>
        <taxon>Eukaryota</taxon>
        <taxon>Metazoa</taxon>
        <taxon>Ecdysozoa</taxon>
        <taxon>Nematoda</taxon>
        <taxon>Enoplea</taxon>
        <taxon>Dorylaimia</taxon>
        <taxon>Mermithida</taxon>
        <taxon>Mermithoidea</taxon>
        <taxon>Mermithidae</taxon>
        <taxon>Romanomermis</taxon>
    </lineage>
</organism>
<reference evidence="3" key="1">
    <citation type="submission" date="2022-11" db="UniProtKB">
        <authorList>
            <consortium name="WormBaseParasite"/>
        </authorList>
    </citation>
    <scope>IDENTIFICATION</scope>
</reference>
<proteinExistence type="predicted"/>